<proteinExistence type="predicted"/>
<protein>
    <submittedName>
        <fullName evidence="1">Uncharacterized protein</fullName>
    </submittedName>
</protein>
<accession>A0ABQ2F304</accession>
<dbReference type="Pfam" id="PF13195">
    <property type="entry name" value="DUF4011"/>
    <property type="match status" value="1"/>
</dbReference>
<reference evidence="2" key="1">
    <citation type="journal article" date="2019" name="Int. J. Syst. Evol. Microbiol.">
        <title>The Global Catalogue of Microorganisms (GCM) 10K type strain sequencing project: providing services to taxonomists for standard genome sequencing and annotation.</title>
        <authorList>
            <consortium name="The Broad Institute Genomics Platform"/>
            <consortium name="The Broad Institute Genome Sequencing Center for Infectious Disease"/>
            <person name="Wu L."/>
            <person name="Ma J."/>
        </authorList>
    </citation>
    <scope>NUCLEOTIDE SEQUENCE [LARGE SCALE GENOMIC DNA]</scope>
    <source>
        <strain evidence="2">JCM 30331</strain>
    </source>
</reference>
<organism evidence="1 2">
    <name type="scientific">Deinococcus malanensis</name>
    <dbReference type="NCBI Taxonomy" id="1706855"/>
    <lineage>
        <taxon>Bacteria</taxon>
        <taxon>Thermotogati</taxon>
        <taxon>Deinococcota</taxon>
        <taxon>Deinococci</taxon>
        <taxon>Deinococcales</taxon>
        <taxon>Deinococcaceae</taxon>
        <taxon>Deinococcus</taxon>
    </lineage>
</organism>
<dbReference type="InterPro" id="IPR025103">
    <property type="entry name" value="DUF4011"/>
</dbReference>
<keyword evidence="2" id="KW-1185">Reference proteome</keyword>
<dbReference type="Proteomes" id="UP000647587">
    <property type="component" value="Unassembled WGS sequence"/>
</dbReference>
<dbReference type="EMBL" id="BMPP01000016">
    <property type="protein sequence ID" value="GGK36670.1"/>
    <property type="molecule type" value="Genomic_DNA"/>
</dbReference>
<dbReference type="RefSeq" id="WP_189010746.1">
    <property type="nucleotide sequence ID" value="NZ_BMPP01000016.1"/>
</dbReference>
<sequence>MDGVAATLMPEQGMHALYMGVGFLEWYESPDSDKKRYAPIFLIPVTLERKNVSSGYRLVYSGDDVAGNEPLALRLRQDFGIEIPAVKVDEPDFEGYLAGVTQAVAGQKRWVVHQHAHLGFFSFSRYLMARDLEAGEVTRLEAAFGQSLPDDLRTLYLTFDGQASAEQAVALRLMSTAEVMRVHI</sequence>
<comment type="caution">
    <text evidence="1">The sequence shown here is derived from an EMBL/GenBank/DDBJ whole genome shotgun (WGS) entry which is preliminary data.</text>
</comment>
<evidence type="ECO:0000313" key="1">
    <source>
        <dbReference type="EMBL" id="GGK36670.1"/>
    </source>
</evidence>
<gene>
    <name evidence="1" type="ORF">GCM10008955_33090</name>
</gene>
<evidence type="ECO:0000313" key="2">
    <source>
        <dbReference type="Proteomes" id="UP000647587"/>
    </source>
</evidence>
<name>A0ABQ2F304_9DEIO</name>